<reference evidence="2" key="1">
    <citation type="submission" date="2019-07" db="EMBL/GenBank/DDBJ databases">
        <title>Complete Genome Sequences of Vibrion rotiferianus strain AM7.</title>
        <authorList>
            <person name="Miyazaki K."/>
            <person name="Wiseschart A."/>
            <person name="Pootanakit K."/>
            <person name="Ishimori K."/>
            <person name="Kitahara K."/>
        </authorList>
    </citation>
    <scope>NUCLEOTIDE SEQUENCE [LARGE SCALE GENOMIC DNA]</scope>
    <source>
        <strain evidence="2">AM7</strain>
    </source>
</reference>
<dbReference type="EMBL" id="AP019798">
    <property type="protein sequence ID" value="BBL89699.1"/>
    <property type="molecule type" value="Genomic_DNA"/>
</dbReference>
<evidence type="ECO:0000313" key="1">
    <source>
        <dbReference type="EMBL" id="BBL89699.1"/>
    </source>
</evidence>
<dbReference type="AlphaFoldDB" id="A0A510I7M4"/>
<dbReference type="PROSITE" id="PS51257">
    <property type="entry name" value="PROKAR_LIPOPROTEIN"/>
    <property type="match status" value="1"/>
</dbReference>
<organism evidence="1 2">
    <name type="scientific">Vibrio rotiferianus</name>
    <dbReference type="NCBI Taxonomy" id="190895"/>
    <lineage>
        <taxon>Bacteria</taxon>
        <taxon>Pseudomonadati</taxon>
        <taxon>Pseudomonadota</taxon>
        <taxon>Gammaproteobacteria</taxon>
        <taxon>Vibrionales</taxon>
        <taxon>Vibrionaceae</taxon>
        <taxon>Vibrio</taxon>
    </lineage>
</organism>
<protein>
    <submittedName>
        <fullName evidence="1">Uncharacterized protein</fullName>
    </submittedName>
</protein>
<proteinExistence type="predicted"/>
<accession>A0A510I7M4</accession>
<evidence type="ECO:0000313" key="2">
    <source>
        <dbReference type="Proteomes" id="UP000315115"/>
    </source>
</evidence>
<dbReference type="RefSeq" id="WP_138942729.1">
    <property type="nucleotide sequence ID" value="NZ_AP019798.1"/>
</dbReference>
<dbReference type="Proteomes" id="UP000315115">
    <property type="component" value="Chromosome 1"/>
</dbReference>
<name>A0A510I7M4_9VIBR</name>
<gene>
    <name evidence="1" type="ORF">VroAM7_23520</name>
</gene>
<sequence length="75" mass="8241">MKKLFLLFIFVASLGLLGCANEPELGISVSQLRAEQTLNPNAWQENLGYLPEGSGERSQVSLEVYNNNGIAKDED</sequence>